<sequence length="347" mass="39382">METLESSKQTRRMQLSGGSTYIISLPKNWIEELKIKVGENVTIVKNSNHSLTLIPKEGENKTEKSTAVVFSSQKDSGESIKRKIIAAYLSGYKTIKIRTKGMRIPSEHSRSIRELVRSTMIGTEIVESSSETITIQILTRLPELSFDTALKRMYLMANNMVIEAIESLEDADTIHADEVVSMDDEVDRFSLYMRRNLVLAVGNENILQDMGLRKPSDCLGHRAIVSRIERIADHAALIAKRTKFIEDKIDSKTFAKIKKLSEKSLEVFEKSITAVQEHDFEKGENVAEKVNKVIDEEKQIMSKIKETEKNATIIRFVLEDLRRIAEYSSDIAEVVIDENIQSIISEE</sequence>
<keyword evidence="3" id="KW-1185">Reference proteome</keyword>
<dbReference type="InterPro" id="IPR007159">
    <property type="entry name" value="SpoVT-AbrB_dom"/>
</dbReference>
<dbReference type="AlphaFoldDB" id="A0A7D5M4N2"/>
<protein>
    <submittedName>
        <fullName evidence="2">PhoU family transcriptional regulator</fullName>
    </submittedName>
</protein>
<dbReference type="PANTHER" id="PTHR42930:SF2">
    <property type="entry name" value="PHOU DOMAIN-CONTAINING PROTEIN"/>
    <property type="match status" value="1"/>
</dbReference>
<dbReference type="RefSeq" id="WP_179372326.1">
    <property type="nucleotide sequence ID" value="NZ_CP026995.1"/>
</dbReference>
<dbReference type="Gene3D" id="1.20.58.220">
    <property type="entry name" value="Phosphate transport system protein phou homolog 2, domain 2"/>
    <property type="match status" value="2"/>
</dbReference>
<dbReference type="Pfam" id="PF04014">
    <property type="entry name" value="MazE_antitoxin"/>
    <property type="match status" value="1"/>
</dbReference>
<dbReference type="SMART" id="SM00966">
    <property type="entry name" value="SpoVT_AbrB"/>
    <property type="match status" value="1"/>
</dbReference>
<accession>A0A7D5M4N2</accession>
<dbReference type="OrthoDB" id="40991at2157"/>
<dbReference type="Proteomes" id="UP000509478">
    <property type="component" value="Chromosome"/>
</dbReference>
<proteinExistence type="predicted"/>
<evidence type="ECO:0000259" key="1">
    <source>
        <dbReference type="SMART" id="SM00966"/>
    </source>
</evidence>
<dbReference type="InterPro" id="IPR026022">
    <property type="entry name" value="PhoU_dom"/>
</dbReference>
<dbReference type="SUPFAM" id="SSF109755">
    <property type="entry name" value="PhoU-like"/>
    <property type="match status" value="1"/>
</dbReference>
<dbReference type="InterPro" id="IPR038078">
    <property type="entry name" value="PhoU-like_sf"/>
</dbReference>
<name>A0A7D5M4N2_9ARCH</name>
<evidence type="ECO:0000313" key="2">
    <source>
        <dbReference type="EMBL" id="QLH06255.1"/>
    </source>
</evidence>
<dbReference type="GeneID" id="56067114"/>
<dbReference type="Pfam" id="PF01895">
    <property type="entry name" value="PhoU"/>
    <property type="match status" value="2"/>
</dbReference>
<dbReference type="EMBL" id="CP026995">
    <property type="protein sequence ID" value="QLH06255.1"/>
    <property type="molecule type" value="Genomic_DNA"/>
</dbReference>
<dbReference type="GO" id="GO:0045936">
    <property type="term" value="P:negative regulation of phosphate metabolic process"/>
    <property type="evidence" value="ECO:0007669"/>
    <property type="project" value="InterPro"/>
</dbReference>
<gene>
    <name evidence="2" type="ORF">C5F50_03560</name>
</gene>
<dbReference type="GO" id="GO:0003677">
    <property type="term" value="F:DNA binding"/>
    <property type="evidence" value="ECO:0007669"/>
    <property type="project" value="InterPro"/>
</dbReference>
<dbReference type="KEGG" id="nue:C5F50_03560"/>
<reference evidence="2 3" key="1">
    <citation type="submission" date="2018-02" db="EMBL/GenBank/DDBJ databases">
        <title>Complete genome of Nitrosopumilus ureaphilus PS0.</title>
        <authorList>
            <person name="Qin W."/>
            <person name="Zheng Y."/>
            <person name="Stahl D.A."/>
        </authorList>
    </citation>
    <scope>NUCLEOTIDE SEQUENCE [LARGE SCALE GENOMIC DNA]</scope>
    <source>
        <strain evidence="2 3">PS0</strain>
    </source>
</reference>
<dbReference type="PANTHER" id="PTHR42930">
    <property type="entry name" value="PHOSPHATE-SPECIFIC TRANSPORT SYSTEM ACCESSORY PROTEIN PHOU"/>
    <property type="match status" value="1"/>
</dbReference>
<evidence type="ECO:0000313" key="3">
    <source>
        <dbReference type="Proteomes" id="UP000509478"/>
    </source>
</evidence>
<dbReference type="InterPro" id="IPR028366">
    <property type="entry name" value="PhoU"/>
</dbReference>
<dbReference type="GO" id="GO:0030643">
    <property type="term" value="P:intracellular phosphate ion homeostasis"/>
    <property type="evidence" value="ECO:0007669"/>
    <property type="project" value="InterPro"/>
</dbReference>
<organism evidence="2 3">
    <name type="scientific">Nitrosopumilus ureiphilus</name>
    <dbReference type="NCBI Taxonomy" id="1470067"/>
    <lineage>
        <taxon>Archaea</taxon>
        <taxon>Nitrososphaerota</taxon>
        <taxon>Nitrososphaeria</taxon>
        <taxon>Nitrosopumilales</taxon>
        <taxon>Nitrosopumilaceae</taxon>
        <taxon>Nitrosopumilus</taxon>
    </lineage>
</organism>
<feature type="domain" description="SpoVT-AbrB" evidence="1">
    <location>
        <begin position="15"/>
        <end position="61"/>
    </location>
</feature>